<sequence length="678" mass="75871">MVKANIINSFFEPTASLVMSYPPPAVDSEGKRSSKRKKKRRNVLAKLNKSTHEPSCTDNSTVTDAIGSPQSQHNNASASAIATTAAPETVPETVPVTNADNGIPRFSASMSPRRQTLLRHKKNEDAATSNYISDLKGGLKSKPTDLSVHKQLDMNKKVTLFKYTSSKILVFDHNLNSTKPYNDLGRLLGHGEFEIFQLHNGGVTYLLCGASFVYPLLPRLKILRVSFNQFLLPLVNPERYWKILINTQEQNVIELLEKTLDKIIRYRNLYFDHGVGKHLDVISELSPSKDDDDNHESGYYNLDMIPIELHNNTSFTNDENNSLTNSNIIWKTIPDSPPSPPISPSQLMISRDNPAINYDWNLDKRKPPSSSAKTSSSIPGFNLGGSLRLNVTNESLDLINTNNISINNQLVAPKPKRFLPQQNHQPMYNDHNHSYQPHYQKSHLKHVDERSDESMDSLLDEYESNMTFTKSITGSRPASRAGSIALASVVRNVTQFPYKLNYKIADQRKGPPTADNEIDLDDDFPTASLSDYSKRIKGGNGAPLSARSRRSSRSDLYSQANIWMDPNKNNNNDNNNNRIRSSNADYSNLYRAIGNRGCPLPDSHIDIQGLTSSPGILNRSTSMHSVRVNAAADVYRMVHPRKSTNMEPSSVNTKNNNADKSITDEARNTKGLSRFFGW</sequence>
<feature type="compositionally biased region" description="Low complexity" evidence="6">
    <location>
        <begin position="567"/>
        <end position="577"/>
    </location>
</feature>
<dbReference type="GO" id="GO:0045033">
    <property type="term" value="P:peroxisome inheritance"/>
    <property type="evidence" value="ECO:0007669"/>
    <property type="project" value="InterPro"/>
</dbReference>
<feature type="region of interest" description="Disordered" evidence="6">
    <location>
        <begin position="532"/>
        <end position="582"/>
    </location>
</feature>
<dbReference type="RefSeq" id="XP_043047347.1">
    <property type="nucleotide sequence ID" value="XM_043193510.1"/>
</dbReference>
<evidence type="ECO:0000313" key="8">
    <source>
        <dbReference type="Proteomes" id="UP000790833"/>
    </source>
</evidence>
<dbReference type="InterPro" id="IPR024758">
    <property type="entry name" value="Inp1"/>
</dbReference>
<feature type="compositionally biased region" description="Basic residues" evidence="6">
    <location>
        <begin position="33"/>
        <end position="43"/>
    </location>
</feature>
<comment type="similarity">
    <text evidence="3">Belongs to the INP1 family.</text>
</comment>
<evidence type="ECO:0000256" key="6">
    <source>
        <dbReference type="SAM" id="MobiDB-lite"/>
    </source>
</evidence>
<comment type="function">
    <text evidence="1">Required for peroxisome inheritance.</text>
</comment>
<dbReference type="OrthoDB" id="4097008at2759"/>
<dbReference type="GeneID" id="66116134"/>
<name>A0A9P7V5U7_9ASCO</name>
<protein>
    <recommendedName>
        <fullName evidence="4">Inheritance of peroxisomes protein 1</fullName>
    </recommendedName>
</protein>
<reference evidence="7" key="1">
    <citation type="submission" date="2021-03" db="EMBL/GenBank/DDBJ databases">
        <authorList>
            <person name="Palmer J.M."/>
        </authorList>
    </citation>
    <scope>NUCLEOTIDE SEQUENCE</scope>
    <source>
        <strain evidence="7">ARV_011</strain>
    </source>
</reference>
<dbReference type="Proteomes" id="UP000790833">
    <property type="component" value="Unassembled WGS sequence"/>
</dbReference>
<evidence type="ECO:0000256" key="5">
    <source>
        <dbReference type="ARBA" id="ARBA00023136"/>
    </source>
</evidence>
<accession>A0A9P7V5U7</accession>
<dbReference type="AlphaFoldDB" id="A0A9P7V5U7"/>
<gene>
    <name evidence="7" type="ORF">KQ657_002760</name>
</gene>
<keyword evidence="8" id="KW-1185">Reference proteome</keyword>
<evidence type="ECO:0000256" key="3">
    <source>
        <dbReference type="ARBA" id="ARBA00010707"/>
    </source>
</evidence>
<dbReference type="Pfam" id="PF12634">
    <property type="entry name" value="Inp1"/>
    <property type="match status" value="1"/>
</dbReference>
<feature type="region of interest" description="Disordered" evidence="6">
    <location>
        <begin position="21"/>
        <end position="108"/>
    </location>
</feature>
<evidence type="ECO:0000313" key="7">
    <source>
        <dbReference type="EMBL" id="KAG7191795.1"/>
    </source>
</evidence>
<proteinExistence type="inferred from homology"/>
<evidence type="ECO:0000256" key="1">
    <source>
        <dbReference type="ARBA" id="ARBA00003594"/>
    </source>
</evidence>
<feature type="compositionally biased region" description="Polar residues" evidence="6">
    <location>
        <begin position="53"/>
        <end position="75"/>
    </location>
</feature>
<comment type="subcellular location">
    <subcellularLocation>
        <location evidence="2">Peroxisome membrane</location>
        <topology evidence="2">Peripheral membrane protein</topology>
    </subcellularLocation>
</comment>
<organism evidence="7 8">
    <name type="scientific">Scheffersomyces spartinae</name>
    <dbReference type="NCBI Taxonomy" id="45513"/>
    <lineage>
        <taxon>Eukaryota</taxon>
        <taxon>Fungi</taxon>
        <taxon>Dikarya</taxon>
        <taxon>Ascomycota</taxon>
        <taxon>Saccharomycotina</taxon>
        <taxon>Pichiomycetes</taxon>
        <taxon>Debaryomycetaceae</taxon>
        <taxon>Scheffersomyces</taxon>
    </lineage>
</organism>
<dbReference type="EMBL" id="JAHMUF010000023">
    <property type="protein sequence ID" value="KAG7191795.1"/>
    <property type="molecule type" value="Genomic_DNA"/>
</dbReference>
<feature type="compositionally biased region" description="Low complexity" evidence="6">
    <location>
        <begin position="368"/>
        <end position="378"/>
    </location>
</feature>
<feature type="compositionally biased region" description="Low complexity" evidence="6">
    <location>
        <begin position="76"/>
        <end position="97"/>
    </location>
</feature>
<evidence type="ECO:0000256" key="2">
    <source>
        <dbReference type="ARBA" id="ARBA00004421"/>
    </source>
</evidence>
<keyword evidence="5" id="KW-0472">Membrane</keyword>
<dbReference type="GO" id="GO:0005780">
    <property type="term" value="C:extrinsic component of intraperoxisomal membrane"/>
    <property type="evidence" value="ECO:0007669"/>
    <property type="project" value="InterPro"/>
</dbReference>
<evidence type="ECO:0000256" key="4">
    <source>
        <dbReference type="ARBA" id="ARBA00021397"/>
    </source>
</evidence>
<comment type="caution">
    <text evidence="7">The sequence shown here is derived from an EMBL/GenBank/DDBJ whole genome shotgun (WGS) entry which is preliminary data.</text>
</comment>
<feature type="region of interest" description="Disordered" evidence="6">
    <location>
        <begin position="359"/>
        <end position="378"/>
    </location>
</feature>